<name>A0A0B1T2Y1_OESDE</name>
<evidence type="ECO:0000256" key="1">
    <source>
        <dbReference type="ARBA" id="ARBA00022658"/>
    </source>
</evidence>
<dbReference type="Gene3D" id="1.10.840.10">
    <property type="entry name" value="Ras guanine-nucleotide exchange factors catalytic domain"/>
    <property type="match status" value="1"/>
</dbReference>
<dbReference type="InterPro" id="IPR036964">
    <property type="entry name" value="RASGEF_cat_dom_sf"/>
</dbReference>
<sequence>SVSVTSRSGSSTSTTSAAAGFVLNEEPITLFRLELERLQYILHFPEEVAFQLSSTEYELFHSIQPMDYVRYVSCDLTSVPIAENPSPVRNLVKRLSEVSSWITHVIVSQPTHDDRKITLVAILRIVETCWNIANFNAAVEILMGLKSEKLRPFWLSLSQEEKQQYEQLCEILLPSNQALPSQAYVDAIQRALRMSQSRLIPFFGIFLRDLYAIVNDLPNIVVIGHDGDKEKLEFMNDANGEDHFSSRIGVGGLLNADKINLVAIVLDNLELFHRHNRNMMKLREERQSAADFNAAAKDEKGYDPVQSVESSSHGVHFIPLDPANFDLDVVQKLQHGTTVIHYDIVSERSVLCVLRLDSSCGTISWHRITYTTTKDSKEKTIYRRHSMEEMSVPVYCWKISFGQLLSDSEVLYFLAPQQTAQFWTTGLQEVHLCSIFEHTFIYHSAAFIFFLLLDFKA</sequence>
<dbReference type="SUPFAM" id="SSF48366">
    <property type="entry name" value="Ras GEF"/>
    <property type="match status" value="1"/>
</dbReference>
<proteinExistence type="predicted"/>
<feature type="domain" description="Ras-GEF" evidence="3">
    <location>
        <begin position="44"/>
        <end position="305"/>
    </location>
</feature>
<dbReference type="Proteomes" id="UP000053660">
    <property type="component" value="Unassembled WGS sequence"/>
</dbReference>
<organism evidence="4 5">
    <name type="scientific">Oesophagostomum dentatum</name>
    <name type="common">Nodular worm</name>
    <dbReference type="NCBI Taxonomy" id="61180"/>
    <lineage>
        <taxon>Eukaryota</taxon>
        <taxon>Metazoa</taxon>
        <taxon>Ecdysozoa</taxon>
        <taxon>Nematoda</taxon>
        <taxon>Chromadorea</taxon>
        <taxon>Rhabditida</taxon>
        <taxon>Rhabditina</taxon>
        <taxon>Rhabditomorpha</taxon>
        <taxon>Strongyloidea</taxon>
        <taxon>Strongylidae</taxon>
        <taxon>Oesophagostomum</taxon>
    </lineage>
</organism>
<protein>
    <submittedName>
        <fullName evidence="4">RasGEF domain protein</fullName>
    </submittedName>
</protein>
<dbReference type="EMBL" id="KN551697">
    <property type="protein sequence ID" value="KHJ91933.1"/>
    <property type="molecule type" value="Genomic_DNA"/>
</dbReference>
<dbReference type="InterPro" id="IPR001895">
    <property type="entry name" value="RASGEF_cat_dom"/>
</dbReference>
<reference evidence="4 5" key="1">
    <citation type="submission" date="2014-03" db="EMBL/GenBank/DDBJ databases">
        <title>Draft genome of the hookworm Oesophagostomum dentatum.</title>
        <authorList>
            <person name="Mitreva M."/>
        </authorList>
    </citation>
    <scope>NUCLEOTIDE SEQUENCE [LARGE SCALE GENOMIC DNA]</scope>
    <source>
        <strain evidence="4 5">OD-Hann</strain>
    </source>
</reference>
<dbReference type="InterPro" id="IPR023578">
    <property type="entry name" value="Ras_GEF_dom_sf"/>
</dbReference>
<dbReference type="SMART" id="SM00147">
    <property type="entry name" value="RasGEF"/>
    <property type="match status" value="1"/>
</dbReference>
<accession>A0A0B1T2Y1</accession>
<dbReference type="PANTHER" id="PTHR23113:SF368">
    <property type="entry name" value="CELL DIVISION CONTROL PROTEIN 25"/>
    <property type="match status" value="1"/>
</dbReference>
<dbReference type="GO" id="GO:0005886">
    <property type="term" value="C:plasma membrane"/>
    <property type="evidence" value="ECO:0007669"/>
    <property type="project" value="TreeGrafter"/>
</dbReference>
<keyword evidence="1 2" id="KW-0344">Guanine-nucleotide releasing factor</keyword>
<evidence type="ECO:0000259" key="3">
    <source>
        <dbReference type="PROSITE" id="PS50009"/>
    </source>
</evidence>
<keyword evidence="5" id="KW-1185">Reference proteome</keyword>
<dbReference type="OrthoDB" id="269822at2759"/>
<gene>
    <name evidence="4" type="ORF">OESDEN_08187</name>
</gene>
<dbReference type="PROSITE" id="PS50009">
    <property type="entry name" value="RASGEF_CAT"/>
    <property type="match status" value="1"/>
</dbReference>
<dbReference type="InterPro" id="IPR008937">
    <property type="entry name" value="Ras-like_GEF"/>
</dbReference>
<feature type="non-terminal residue" evidence="4">
    <location>
        <position position="1"/>
    </location>
</feature>
<evidence type="ECO:0000313" key="4">
    <source>
        <dbReference type="EMBL" id="KHJ91933.1"/>
    </source>
</evidence>
<dbReference type="GO" id="GO:0005085">
    <property type="term" value="F:guanyl-nucleotide exchange factor activity"/>
    <property type="evidence" value="ECO:0007669"/>
    <property type="project" value="UniProtKB-KW"/>
</dbReference>
<dbReference type="Pfam" id="PF00617">
    <property type="entry name" value="RasGEF"/>
    <property type="match status" value="1"/>
</dbReference>
<evidence type="ECO:0000313" key="5">
    <source>
        <dbReference type="Proteomes" id="UP000053660"/>
    </source>
</evidence>
<dbReference type="PANTHER" id="PTHR23113">
    <property type="entry name" value="GUANINE NUCLEOTIDE EXCHANGE FACTOR"/>
    <property type="match status" value="1"/>
</dbReference>
<dbReference type="AlphaFoldDB" id="A0A0B1T2Y1"/>
<dbReference type="GO" id="GO:0007265">
    <property type="term" value="P:Ras protein signal transduction"/>
    <property type="evidence" value="ECO:0007669"/>
    <property type="project" value="TreeGrafter"/>
</dbReference>
<evidence type="ECO:0000256" key="2">
    <source>
        <dbReference type="PROSITE-ProRule" id="PRU00168"/>
    </source>
</evidence>